<dbReference type="Proteomes" id="UP000664034">
    <property type="component" value="Unassembled WGS sequence"/>
</dbReference>
<dbReference type="Gene3D" id="3.30.559.10">
    <property type="entry name" value="Chloramphenicol acetyltransferase-like domain"/>
    <property type="match status" value="1"/>
</dbReference>
<evidence type="ECO:0000259" key="10">
    <source>
        <dbReference type="PROSITE" id="PS50968"/>
    </source>
</evidence>
<dbReference type="GO" id="GO:0045254">
    <property type="term" value="C:pyruvate dehydrogenase complex"/>
    <property type="evidence" value="ECO:0007669"/>
    <property type="project" value="UniProtKB-UniRule"/>
</dbReference>
<dbReference type="Gene3D" id="2.40.50.100">
    <property type="match status" value="2"/>
</dbReference>
<gene>
    <name evidence="12" type="ORF">J2I47_01675</name>
</gene>
<feature type="compositionally biased region" description="Low complexity" evidence="9">
    <location>
        <begin position="232"/>
        <end position="256"/>
    </location>
</feature>
<dbReference type="InterPro" id="IPR000089">
    <property type="entry name" value="Biotin_lipoyl"/>
</dbReference>
<feature type="compositionally biased region" description="Pro residues" evidence="9">
    <location>
        <begin position="345"/>
        <end position="356"/>
    </location>
</feature>
<feature type="domain" description="Peripheral subunit-binding (PSBD)" evidence="11">
    <location>
        <begin position="293"/>
        <end position="330"/>
    </location>
</feature>
<proteinExistence type="inferred from homology"/>
<dbReference type="SUPFAM" id="SSF47005">
    <property type="entry name" value="Peripheral subunit-binding domain of 2-oxo acid dehydrogenase complex"/>
    <property type="match status" value="1"/>
</dbReference>
<dbReference type="InterPro" id="IPR003016">
    <property type="entry name" value="2-oxoA_DH_lipoyl-BS"/>
</dbReference>
<evidence type="ECO:0000256" key="5">
    <source>
        <dbReference type="ARBA" id="ARBA00023315"/>
    </source>
</evidence>
<dbReference type="InterPro" id="IPR011053">
    <property type="entry name" value="Single_hybrid_motif"/>
</dbReference>
<dbReference type="InterPro" id="IPR036625">
    <property type="entry name" value="E3-bd_dom_sf"/>
</dbReference>
<dbReference type="InterPro" id="IPR045257">
    <property type="entry name" value="E2/Pdx1"/>
</dbReference>
<protein>
    <recommendedName>
        <fullName evidence="8">Acetyltransferase component of pyruvate dehydrogenase complex</fullName>
        <ecNumber evidence="8">2.3.1.12</ecNumber>
    </recommendedName>
</protein>
<comment type="caution">
    <text evidence="12">The sequence shown here is derived from an EMBL/GenBank/DDBJ whole genome shotgun (WGS) entry which is preliminary data.</text>
</comment>
<feature type="region of interest" description="Disordered" evidence="9">
    <location>
        <begin position="228"/>
        <end position="265"/>
    </location>
</feature>
<comment type="function">
    <text evidence="6">The pyruvate dehydrogenase complex catalyzes the overall conversion of pyruvate to acetyl-CoA and CO(2). It contains multiple copies of three enzymatic components: pyruvate dehydrogenase (E1), dihydrolipoamide acetyltransferase (E2) and lipoamide dehydrogenase (E3).</text>
</comment>
<evidence type="ECO:0000313" key="13">
    <source>
        <dbReference type="Proteomes" id="UP000664034"/>
    </source>
</evidence>
<dbReference type="Pfam" id="PF00198">
    <property type="entry name" value="2-oxoacid_dh"/>
    <property type="match status" value="1"/>
</dbReference>
<dbReference type="GO" id="GO:0006086">
    <property type="term" value="P:pyruvate decarboxylation to acetyl-CoA"/>
    <property type="evidence" value="ECO:0007669"/>
    <property type="project" value="InterPro"/>
</dbReference>
<comment type="similarity">
    <text evidence="1 8">Belongs to the 2-oxoacid dehydrogenase family.</text>
</comment>
<dbReference type="PROSITE" id="PS51826">
    <property type="entry name" value="PSBD"/>
    <property type="match status" value="1"/>
</dbReference>
<feature type="region of interest" description="Disordered" evidence="9">
    <location>
        <begin position="331"/>
        <end position="377"/>
    </location>
</feature>
<dbReference type="FunFam" id="3.30.559.10:FF:000003">
    <property type="entry name" value="Acetyltransferase component of pyruvate dehydrogenase complex"/>
    <property type="match status" value="1"/>
</dbReference>
<dbReference type="Gene3D" id="4.10.320.10">
    <property type="entry name" value="E3-binding domain"/>
    <property type="match status" value="1"/>
</dbReference>
<evidence type="ECO:0000256" key="9">
    <source>
        <dbReference type="SAM" id="MobiDB-lite"/>
    </source>
</evidence>
<evidence type="ECO:0000256" key="4">
    <source>
        <dbReference type="ARBA" id="ARBA00022823"/>
    </source>
</evidence>
<feature type="domain" description="Lipoyl-binding" evidence="10">
    <location>
        <begin position="139"/>
        <end position="214"/>
    </location>
</feature>
<name>A0A939GA29_9BACT</name>
<dbReference type="AlphaFoldDB" id="A0A939GA29"/>
<dbReference type="FunFam" id="2.40.50.100:FF:000010">
    <property type="entry name" value="Acetyltransferase component of pyruvate dehydrogenase complex"/>
    <property type="match status" value="1"/>
</dbReference>
<evidence type="ECO:0000259" key="11">
    <source>
        <dbReference type="PROSITE" id="PS51826"/>
    </source>
</evidence>
<dbReference type="InterPro" id="IPR023213">
    <property type="entry name" value="CAT-like_dom_sf"/>
</dbReference>
<sequence>MAELIRMPKMSDTMTEGVIAEWHKKVGDTVKSGDVLAEVETDKATMDLEAYDEGTLLYIGVEKGQAVPIDGVIAVIGQQGEDFQALLNGNTGGSAEVKPTTAPPANSPAPAAADTKQVNTSMRDAEVISAAPAADAGNATVIRMPKMSDTMTEGTIVAWHKKEGDAVKSGDVLAEVETDKATMDLEAYEEGTLLYIGVKEGEAVAVDAVIAVVGEKGANFKVLLDGKGGGDAASSAPAPASAPASGPANESGSASGNDTAEQNPQADVPANAATDLSYAGASENGHDANGRLKASPLAKAIADQKGIDLKQIHGTGPEGRIVKADVESFNPQTAPQAKPAAPAQPAAPAPAAPAPQPAQSAPAPAIPPVQPTPVAAGDYEDIPLTQMRKTIARRLSESLFTAPHFYLTMEITMDKAMALRGQVNAASPVKISFNDFVIKAAALALKQHPNVNSSWLGDKIRKYNYVNIGVAVAVDEGLLVPVVRNADHKTLSTIAGEVKEMAGKAKDKKLQPKDWEGSTFSISNLGMFGIDQFTAIINPPDACILAVGAIKQSVAFEGEIPKPVNIMKVTLSCDHRVVDGATGAAFLQTFKGFLEDPMKMLV</sequence>
<evidence type="ECO:0000256" key="2">
    <source>
        <dbReference type="ARBA" id="ARBA00011484"/>
    </source>
</evidence>
<accession>A0A939GA29</accession>
<evidence type="ECO:0000256" key="3">
    <source>
        <dbReference type="ARBA" id="ARBA00022679"/>
    </source>
</evidence>
<dbReference type="RefSeq" id="WP_207362809.1">
    <property type="nucleotide sequence ID" value="NZ_JAFMYV010000001.1"/>
</dbReference>
<keyword evidence="13" id="KW-1185">Reference proteome</keyword>
<dbReference type="Pfam" id="PF00364">
    <property type="entry name" value="Biotin_lipoyl"/>
    <property type="match status" value="2"/>
</dbReference>
<dbReference type="NCBIfam" id="TIGR01349">
    <property type="entry name" value="PDHac_trf_mito"/>
    <property type="match status" value="1"/>
</dbReference>
<comment type="cofactor">
    <cofactor evidence="8">
        <name>(R)-lipoate</name>
        <dbReference type="ChEBI" id="CHEBI:83088"/>
    </cofactor>
    <text evidence="8">Binds 2 lipoyl cofactors covalently.</text>
</comment>
<keyword evidence="12" id="KW-0670">Pyruvate</keyword>
<dbReference type="PANTHER" id="PTHR23151:SF75">
    <property type="entry name" value="DIHYDROLIPOYLLYSINE-RESIDUE ACETYLTRANSFERASE COMPONENT 5 OF PYRUVATE DEHYDROGENASE COMPLEX, CHLOROPLASTIC"/>
    <property type="match status" value="1"/>
</dbReference>
<dbReference type="GO" id="GO:0004742">
    <property type="term" value="F:dihydrolipoyllysine-residue acetyltransferase activity"/>
    <property type="evidence" value="ECO:0007669"/>
    <property type="project" value="UniProtKB-UniRule"/>
</dbReference>
<evidence type="ECO:0000313" key="12">
    <source>
        <dbReference type="EMBL" id="MBO0935247.1"/>
    </source>
</evidence>
<dbReference type="SUPFAM" id="SSF52777">
    <property type="entry name" value="CoA-dependent acyltransferases"/>
    <property type="match status" value="1"/>
</dbReference>
<dbReference type="InterPro" id="IPR006257">
    <property type="entry name" value="LAT1"/>
</dbReference>
<feature type="compositionally biased region" description="Low complexity" evidence="9">
    <location>
        <begin position="331"/>
        <end position="344"/>
    </location>
</feature>
<evidence type="ECO:0000256" key="6">
    <source>
        <dbReference type="ARBA" id="ARBA00025211"/>
    </source>
</evidence>
<evidence type="ECO:0000256" key="1">
    <source>
        <dbReference type="ARBA" id="ARBA00007317"/>
    </source>
</evidence>
<organism evidence="12 13">
    <name type="scientific">Fibrella rubiginis</name>
    <dbReference type="NCBI Taxonomy" id="2817060"/>
    <lineage>
        <taxon>Bacteria</taxon>
        <taxon>Pseudomonadati</taxon>
        <taxon>Bacteroidota</taxon>
        <taxon>Cytophagia</taxon>
        <taxon>Cytophagales</taxon>
        <taxon>Spirosomataceae</taxon>
        <taxon>Fibrella</taxon>
    </lineage>
</organism>
<dbReference type="EC" id="2.3.1.12" evidence="8"/>
<dbReference type="SUPFAM" id="SSF51230">
    <property type="entry name" value="Single hybrid motif"/>
    <property type="match status" value="2"/>
</dbReference>
<dbReference type="PROSITE" id="PS00189">
    <property type="entry name" value="LIPOYL"/>
    <property type="match status" value="2"/>
</dbReference>
<dbReference type="CDD" id="cd06849">
    <property type="entry name" value="lipoyl_domain"/>
    <property type="match status" value="2"/>
</dbReference>
<dbReference type="Pfam" id="PF02817">
    <property type="entry name" value="E3_binding"/>
    <property type="match status" value="1"/>
</dbReference>
<evidence type="ECO:0000256" key="7">
    <source>
        <dbReference type="ARBA" id="ARBA00048370"/>
    </source>
</evidence>
<keyword evidence="5 8" id="KW-0012">Acyltransferase</keyword>
<keyword evidence="4 8" id="KW-0450">Lipoyl</keyword>
<reference evidence="12" key="1">
    <citation type="submission" date="2021-03" db="EMBL/GenBank/DDBJ databases">
        <title>Fibrella sp. HMF5335 genome sequencing and assembly.</title>
        <authorList>
            <person name="Kang H."/>
            <person name="Kim H."/>
            <person name="Bae S."/>
            <person name="Joh K."/>
        </authorList>
    </citation>
    <scope>NUCLEOTIDE SEQUENCE</scope>
    <source>
        <strain evidence="12">HMF5335</strain>
    </source>
</reference>
<comment type="catalytic activity">
    <reaction evidence="7 8">
        <text>N(6)-[(R)-dihydrolipoyl]-L-lysyl-[protein] + acetyl-CoA = N(6)-[(R)-S(8)-acetyldihydrolipoyl]-L-lysyl-[protein] + CoA</text>
        <dbReference type="Rhea" id="RHEA:17017"/>
        <dbReference type="Rhea" id="RHEA-COMP:10475"/>
        <dbReference type="Rhea" id="RHEA-COMP:10478"/>
        <dbReference type="ChEBI" id="CHEBI:57287"/>
        <dbReference type="ChEBI" id="CHEBI:57288"/>
        <dbReference type="ChEBI" id="CHEBI:83100"/>
        <dbReference type="ChEBI" id="CHEBI:83111"/>
        <dbReference type="EC" id="2.3.1.12"/>
    </reaction>
</comment>
<comment type="subunit">
    <text evidence="2">Forms a 24-polypeptide structural core with octahedral symmetry.</text>
</comment>
<dbReference type="InterPro" id="IPR001078">
    <property type="entry name" value="2-oxoacid_DH_actylTfrase"/>
</dbReference>
<dbReference type="EMBL" id="JAFMYV010000001">
    <property type="protein sequence ID" value="MBO0935247.1"/>
    <property type="molecule type" value="Genomic_DNA"/>
</dbReference>
<dbReference type="InterPro" id="IPR004167">
    <property type="entry name" value="PSBD"/>
</dbReference>
<keyword evidence="3 8" id="KW-0808">Transferase</keyword>
<dbReference type="PANTHER" id="PTHR23151">
    <property type="entry name" value="DIHYDROLIPOAMIDE ACETYL/SUCCINYL-TRANSFERASE-RELATED"/>
    <property type="match status" value="1"/>
</dbReference>
<feature type="region of interest" description="Disordered" evidence="9">
    <location>
        <begin position="89"/>
        <end position="113"/>
    </location>
</feature>
<dbReference type="PROSITE" id="PS50968">
    <property type="entry name" value="BIOTINYL_LIPOYL"/>
    <property type="match status" value="2"/>
</dbReference>
<feature type="domain" description="Lipoyl-binding" evidence="10">
    <location>
        <begin position="2"/>
        <end position="77"/>
    </location>
</feature>
<evidence type="ECO:0000256" key="8">
    <source>
        <dbReference type="RuleBase" id="RU361137"/>
    </source>
</evidence>